<keyword evidence="3" id="KW-1185">Reference proteome</keyword>
<gene>
    <name evidence="2" type="ORF">GCK32_011281</name>
</gene>
<name>A0AAN8IE41_TRICO</name>
<feature type="compositionally biased region" description="Basic and acidic residues" evidence="1">
    <location>
        <begin position="110"/>
        <end position="138"/>
    </location>
</feature>
<evidence type="ECO:0000313" key="2">
    <source>
        <dbReference type="EMBL" id="KAK5965898.1"/>
    </source>
</evidence>
<protein>
    <submittedName>
        <fullName evidence="2">Uncharacterized protein</fullName>
    </submittedName>
</protein>
<organism evidence="2 3">
    <name type="scientific">Trichostrongylus colubriformis</name>
    <name type="common">Black scour worm</name>
    <dbReference type="NCBI Taxonomy" id="6319"/>
    <lineage>
        <taxon>Eukaryota</taxon>
        <taxon>Metazoa</taxon>
        <taxon>Ecdysozoa</taxon>
        <taxon>Nematoda</taxon>
        <taxon>Chromadorea</taxon>
        <taxon>Rhabditida</taxon>
        <taxon>Rhabditina</taxon>
        <taxon>Rhabditomorpha</taxon>
        <taxon>Strongyloidea</taxon>
        <taxon>Trichostrongylidae</taxon>
        <taxon>Trichostrongylus</taxon>
    </lineage>
</organism>
<reference evidence="2 3" key="1">
    <citation type="submission" date="2019-10" db="EMBL/GenBank/DDBJ databases">
        <title>Assembly and Annotation for the nematode Trichostrongylus colubriformis.</title>
        <authorList>
            <person name="Martin J."/>
        </authorList>
    </citation>
    <scope>NUCLEOTIDE SEQUENCE [LARGE SCALE GENOMIC DNA]</scope>
    <source>
        <strain evidence="2">G859</strain>
        <tissue evidence="2">Whole worm</tissue>
    </source>
</reference>
<proteinExistence type="predicted"/>
<evidence type="ECO:0000313" key="3">
    <source>
        <dbReference type="Proteomes" id="UP001331761"/>
    </source>
</evidence>
<feature type="compositionally biased region" description="Basic and acidic residues" evidence="1">
    <location>
        <begin position="57"/>
        <end position="67"/>
    </location>
</feature>
<feature type="region of interest" description="Disordered" evidence="1">
    <location>
        <begin position="1"/>
        <end position="71"/>
    </location>
</feature>
<evidence type="ECO:0000256" key="1">
    <source>
        <dbReference type="SAM" id="MobiDB-lite"/>
    </source>
</evidence>
<accession>A0AAN8IE41</accession>
<feature type="region of interest" description="Disordered" evidence="1">
    <location>
        <begin position="100"/>
        <end position="174"/>
    </location>
</feature>
<dbReference type="AlphaFoldDB" id="A0AAN8IE41"/>
<sequence length="222" mass="25688">MDIDLNKAYDSGNFRAHVDANDSVESEEDDDEEESEDEETSTDAEDDAIAEEEVDHEELRQEEELRRNQAKMLSRSERFTNWLGEATTQLDQLVLEEGGSAGDECPVLVHHREIEREREDRPEREPYIRARQELDRIETTASGVEHPNGEEVVRKPRRTTHAAPSILSTTSTIPPEEIKRRVALEKLRNKEKTKIRVKGKQSAVRRGRKENRITINDYKGWI</sequence>
<dbReference type="EMBL" id="WIXE01024118">
    <property type="protein sequence ID" value="KAK5965898.1"/>
    <property type="molecule type" value="Genomic_DNA"/>
</dbReference>
<feature type="compositionally biased region" description="Acidic residues" evidence="1">
    <location>
        <begin position="22"/>
        <end position="56"/>
    </location>
</feature>
<dbReference type="Proteomes" id="UP001331761">
    <property type="component" value="Unassembled WGS sequence"/>
</dbReference>
<comment type="caution">
    <text evidence="2">The sequence shown here is derived from an EMBL/GenBank/DDBJ whole genome shotgun (WGS) entry which is preliminary data.</text>
</comment>